<dbReference type="CDD" id="cd14014">
    <property type="entry name" value="STKc_PknB_like"/>
    <property type="match status" value="1"/>
</dbReference>
<keyword evidence="9" id="KW-1185">Reference proteome</keyword>
<dbReference type="SMART" id="SM00220">
    <property type="entry name" value="S_TKc"/>
    <property type="match status" value="1"/>
</dbReference>
<evidence type="ECO:0000256" key="2">
    <source>
        <dbReference type="ARBA" id="ARBA00022741"/>
    </source>
</evidence>
<dbReference type="GO" id="GO:0004674">
    <property type="term" value="F:protein serine/threonine kinase activity"/>
    <property type="evidence" value="ECO:0007669"/>
    <property type="project" value="UniProtKB-KW"/>
</dbReference>
<dbReference type="InterPro" id="IPR001932">
    <property type="entry name" value="PPM-type_phosphatase-like_dom"/>
</dbReference>
<keyword evidence="8" id="KW-0723">Serine/threonine-protein kinase</keyword>
<keyword evidence="2" id="KW-0547">Nucleotide-binding</keyword>
<feature type="domain" description="Protein kinase" evidence="6">
    <location>
        <begin position="271"/>
        <end position="534"/>
    </location>
</feature>
<dbReference type="PROSITE" id="PS51746">
    <property type="entry name" value="PPM_2"/>
    <property type="match status" value="1"/>
</dbReference>
<keyword evidence="5" id="KW-1133">Transmembrane helix</keyword>
<evidence type="ECO:0000256" key="3">
    <source>
        <dbReference type="ARBA" id="ARBA00022777"/>
    </source>
</evidence>
<sequence length="576" mass="65090">MHLDGTLKFSLGQATFAGVKSDNEDSIGIRIPEGHLLTTKGAVAIIADGVSAAEAGKEASDTCVTSFLSDYFSTPESWTVKKSTQQVLNALNRWLYGQGQRFLQPEKGYVCTLSLVIFKSRTAHIFHVGDTRVYRYRQGELEQVTRDHATRINKEQSYLTRAMGLDMWLDVDYRTVDLEEGDVFLLTSDGVHDFLSRAELRERLGHLSADLEEDCNTMIASALENGSHDNLSAQLIRVDRLPSEEADDAFLKLTELPFPPPLSVGMTVDGFLIEKELHASSRSQLYLVQDTRSNDPARYVMKTPSVNFVDDAAYIERFIMEGWIGRRIDSPHVVRVLDEDRERSCLYYLAEYVEGETLEQWIKRHPKPNIHSVMDIAEQLIKGVRAFHRRETWHQDIRPANIMIDDQGHVTLVDFGSCFVGGVAEISTVIERDAILGTAQYSAPEQILRRQVTAAADQFSVAVVLYEMLTGKLPFEGQLEHCTSIAAYSRLSYVPAYHYNPLVPTWMDAAIRKALSISPELRYQDVSELLHDLQNPNRDFVQQASRPLAQRNPLRFWQVVAAVLFVTQIITLGMLF</sequence>
<dbReference type="SUPFAM" id="SSF81606">
    <property type="entry name" value="PP2C-like"/>
    <property type="match status" value="1"/>
</dbReference>
<dbReference type="Pfam" id="PF13672">
    <property type="entry name" value="PP2C_2"/>
    <property type="match status" value="1"/>
</dbReference>
<evidence type="ECO:0000256" key="5">
    <source>
        <dbReference type="SAM" id="Phobius"/>
    </source>
</evidence>
<dbReference type="CDD" id="cd00143">
    <property type="entry name" value="PP2Cc"/>
    <property type="match status" value="1"/>
</dbReference>
<keyword evidence="4" id="KW-0067">ATP-binding</keyword>
<evidence type="ECO:0000259" key="7">
    <source>
        <dbReference type="PROSITE" id="PS51746"/>
    </source>
</evidence>
<dbReference type="SMART" id="SM00332">
    <property type="entry name" value="PP2Cc"/>
    <property type="match status" value="1"/>
</dbReference>
<dbReference type="RefSeq" id="WP_183410657.1">
    <property type="nucleotide sequence ID" value="NZ_JACHWY010000002.1"/>
</dbReference>
<comment type="caution">
    <text evidence="8">The sequence shown here is derived from an EMBL/GenBank/DDBJ whole genome shotgun (WGS) entry which is preliminary data.</text>
</comment>
<dbReference type="InterPro" id="IPR000719">
    <property type="entry name" value="Prot_kinase_dom"/>
</dbReference>
<evidence type="ECO:0000256" key="4">
    <source>
        <dbReference type="ARBA" id="ARBA00022840"/>
    </source>
</evidence>
<keyword evidence="1" id="KW-0808">Transferase</keyword>
<dbReference type="Pfam" id="PF00069">
    <property type="entry name" value="Pkinase"/>
    <property type="match status" value="1"/>
</dbReference>
<proteinExistence type="predicted"/>
<dbReference type="Proteomes" id="UP000537130">
    <property type="component" value="Unassembled WGS sequence"/>
</dbReference>
<dbReference type="PROSITE" id="PS50011">
    <property type="entry name" value="PROTEIN_KINASE_DOM"/>
    <property type="match status" value="1"/>
</dbReference>
<gene>
    <name evidence="8" type="ORF">FHR99_002168</name>
</gene>
<dbReference type="AlphaFoldDB" id="A0A7W4W5M2"/>
<organism evidence="8 9">
    <name type="scientific">Litorivivens lipolytica</name>
    <dbReference type="NCBI Taxonomy" id="1524264"/>
    <lineage>
        <taxon>Bacteria</taxon>
        <taxon>Pseudomonadati</taxon>
        <taxon>Pseudomonadota</taxon>
        <taxon>Gammaproteobacteria</taxon>
        <taxon>Litorivivens</taxon>
    </lineage>
</organism>
<evidence type="ECO:0000259" key="6">
    <source>
        <dbReference type="PROSITE" id="PS50011"/>
    </source>
</evidence>
<dbReference type="SMART" id="SM00331">
    <property type="entry name" value="PP2C_SIG"/>
    <property type="match status" value="1"/>
</dbReference>
<dbReference type="Gene3D" id="3.30.200.20">
    <property type="entry name" value="Phosphorylase Kinase, domain 1"/>
    <property type="match status" value="1"/>
</dbReference>
<dbReference type="InterPro" id="IPR011009">
    <property type="entry name" value="Kinase-like_dom_sf"/>
</dbReference>
<dbReference type="EMBL" id="JACHWY010000002">
    <property type="protein sequence ID" value="MBB3047902.1"/>
    <property type="molecule type" value="Genomic_DNA"/>
</dbReference>
<dbReference type="SUPFAM" id="SSF56112">
    <property type="entry name" value="Protein kinase-like (PK-like)"/>
    <property type="match status" value="1"/>
</dbReference>
<keyword evidence="5" id="KW-0472">Membrane</keyword>
<protein>
    <submittedName>
        <fullName evidence="8">Serine/threonine protein kinase/serine/threonine protein phosphatase PrpC</fullName>
    </submittedName>
</protein>
<keyword evidence="3 8" id="KW-0418">Kinase</keyword>
<dbReference type="PANTHER" id="PTHR43289">
    <property type="entry name" value="MITOGEN-ACTIVATED PROTEIN KINASE KINASE KINASE 20-RELATED"/>
    <property type="match status" value="1"/>
</dbReference>
<dbReference type="Gene3D" id="3.60.40.10">
    <property type="entry name" value="PPM-type phosphatase domain"/>
    <property type="match status" value="1"/>
</dbReference>
<evidence type="ECO:0000313" key="9">
    <source>
        <dbReference type="Proteomes" id="UP000537130"/>
    </source>
</evidence>
<dbReference type="InterPro" id="IPR036457">
    <property type="entry name" value="PPM-type-like_dom_sf"/>
</dbReference>
<reference evidence="8 9" key="1">
    <citation type="submission" date="2020-08" db="EMBL/GenBank/DDBJ databases">
        <title>Genomic Encyclopedia of Type Strains, Phase III (KMG-III): the genomes of soil and plant-associated and newly described type strains.</title>
        <authorList>
            <person name="Whitman W."/>
        </authorList>
    </citation>
    <scope>NUCLEOTIDE SEQUENCE [LARGE SCALE GENOMIC DNA]</scope>
    <source>
        <strain evidence="8 9">CECT 8654</strain>
    </source>
</reference>
<dbReference type="GO" id="GO:0005524">
    <property type="term" value="F:ATP binding"/>
    <property type="evidence" value="ECO:0007669"/>
    <property type="project" value="UniProtKB-KW"/>
</dbReference>
<evidence type="ECO:0000313" key="8">
    <source>
        <dbReference type="EMBL" id="MBB3047902.1"/>
    </source>
</evidence>
<dbReference type="PANTHER" id="PTHR43289:SF6">
    <property type="entry name" value="SERINE_THREONINE-PROTEIN KINASE NEKL-3"/>
    <property type="match status" value="1"/>
</dbReference>
<keyword evidence="5" id="KW-0812">Transmembrane</keyword>
<accession>A0A7W4W5M2</accession>
<evidence type="ECO:0000256" key="1">
    <source>
        <dbReference type="ARBA" id="ARBA00022679"/>
    </source>
</evidence>
<feature type="domain" description="PPM-type phosphatase" evidence="7">
    <location>
        <begin position="10"/>
        <end position="238"/>
    </location>
</feature>
<dbReference type="Gene3D" id="1.10.510.10">
    <property type="entry name" value="Transferase(Phosphotransferase) domain 1"/>
    <property type="match status" value="1"/>
</dbReference>
<feature type="transmembrane region" description="Helical" evidence="5">
    <location>
        <begin position="556"/>
        <end position="575"/>
    </location>
</feature>
<name>A0A7W4W5M2_9GAMM</name>